<accession>A0A7G2CLY2</accession>
<feature type="compositionally biased region" description="Polar residues" evidence="1">
    <location>
        <begin position="108"/>
        <end position="123"/>
    </location>
</feature>
<reference evidence="2 3" key="1">
    <citation type="submission" date="2020-08" db="EMBL/GenBank/DDBJ databases">
        <authorList>
            <person name="Newling K."/>
            <person name="Davey J."/>
            <person name="Forrester S."/>
        </authorList>
    </citation>
    <scope>NUCLEOTIDE SEQUENCE [LARGE SCALE GENOMIC DNA]</scope>
    <source>
        <strain evidence="3">Crithidia deanei Carvalho (ATCC PRA-265)</strain>
    </source>
</reference>
<dbReference type="Proteomes" id="UP000515908">
    <property type="component" value="Chromosome 17"/>
</dbReference>
<evidence type="ECO:0000313" key="2">
    <source>
        <dbReference type="EMBL" id="CAD2220435.1"/>
    </source>
</evidence>
<dbReference type="EMBL" id="LR877161">
    <property type="protein sequence ID" value="CAD2220435.1"/>
    <property type="molecule type" value="Genomic_DNA"/>
</dbReference>
<feature type="compositionally biased region" description="Polar residues" evidence="1">
    <location>
        <begin position="193"/>
        <end position="202"/>
    </location>
</feature>
<dbReference type="AlphaFoldDB" id="A0A7G2CLY2"/>
<feature type="region of interest" description="Disordered" evidence="1">
    <location>
        <begin position="1"/>
        <end position="206"/>
    </location>
</feature>
<feature type="compositionally biased region" description="Low complexity" evidence="1">
    <location>
        <begin position="124"/>
        <end position="134"/>
    </location>
</feature>
<protein>
    <submittedName>
        <fullName evidence="2">Uncharacterized protein</fullName>
    </submittedName>
</protein>
<keyword evidence="3" id="KW-1185">Reference proteome</keyword>
<sequence length="277" mass="31004">MSTENYASVYEEEPQSEAAFYIDEDNDNDASTSEANVKVIAGGSTHDEETEERYPKETSEPPYEEGESEDPFAVIQPTPPEEEEEAPEPSEAPPAPTLEQTPPYVTPKKSSTTVPSESSHITANNNNNTNNTNTISRGNTEEFNRPDSKRRSVSSLSPSALNSAKNTNYHSNNAEVLRRQSVLSNAQARRGSSPFSATTPNRRASRLTVAESQAMELMTYNDMKRAEVKEQSELIEMEETQIKVEKELKKEIQAYERQMTRALQQEEERHAKAIAKL</sequence>
<feature type="compositionally biased region" description="Low complexity" evidence="1">
    <location>
        <begin position="153"/>
        <end position="166"/>
    </location>
</feature>
<organism evidence="2 3">
    <name type="scientific">Angomonas deanei</name>
    <dbReference type="NCBI Taxonomy" id="59799"/>
    <lineage>
        <taxon>Eukaryota</taxon>
        <taxon>Discoba</taxon>
        <taxon>Euglenozoa</taxon>
        <taxon>Kinetoplastea</taxon>
        <taxon>Metakinetoplastina</taxon>
        <taxon>Trypanosomatida</taxon>
        <taxon>Trypanosomatidae</taxon>
        <taxon>Strigomonadinae</taxon>
        <taxon>Angomonas</taxon>
    </lineage>
</organism>
<feature type="compositionally biased region" description="Basic and acidic residues" evidence="1">
    <location>
        <begin position="139"/>
        <end position="150"/>
    </location>
</feature>
<dbReference type="VEuPathDB" id="TriTrypDB:ADEAN_000795700"/>
<proteinExistence type="predicted"/>
<name>A0A7G2CLY2_9TRYP</name>
<gene>
    <name evidence="2" type="ORF">ADEAN_000795700</name>
</gene>
<evidence type="ECO:0000313" key="3">
    <source>
        <dbReference type="Proteomes" id="UP000515908"/>
    </source>
</evidence>
<evidence type="ECO:0000256" key="1">
    <source>
        <dbReference type="SAM" id="MobiDB-lite"/>
    </source>
</evidence>